<organism evidence="5 6">
    <name type="scientific">Marchantia polymorpha</name>
    <name type="common">Common liverwort</name>
    <name type="synonym">Marchantia aquatica</name>
    <dbReference type="NCBI Taxonomy" id="3197"/>
    <lineage>
        <taxon>Eukaryota</taxon>
        <taxon>Viridiplantae</taxon>
        <taxon>Streptophyta</taxon>
        <taxon>Embryophyta</taxon>
        <taxon>Marchantiophyta</taxon>
        <taxon>Marchantiopsida</taxon>
        <taxon>Marchantiidae</taxon>
        <taxon>Marchantiales</taxon>
        <taxon>Marchantiaceae</taxon>
        <taxon>Marchantia</taxon>
    </lineage>
</organism>
<dbReference type="Gramene" id="Mp4g05510.1">
    <property type="protein sequence ID" value="Mp4g05510.1.cds"/>
    <property type="gene ID" value="Mp4g05510"/>
</dbReference>
<dbReference type="PANTHER" id="PTHR21240">
    <property type="entry name" value="2-AMINO-3-CARBOXYLMUCONATE-6-SEMIALDEHYDE DECARBOXYLASE"/>
    <property type="match status" value="1"/>
</dbReference>
<dbReference type="GO" id="GO:0005737">
    <property type="term" value="C:cytoplasm"/>
    <property type="evidence" value="ECO:0000318"/>
    <property type="project" value="GO_Central"/>
</dbReference>
<gene>
    <name evidence="5" type="ORF">MARPO_0087s0039</name>
</gene>
<accession>A0A2R6WIB7</accession>
<dbReference type="EMBL" id="KZ772759">
    <property type="protein sequence ID" value="PTQ33600.1"/>
    <property type="molecule type" value="Genomic_DNA"/>
</dbReference>
<keyword evidence="3" id="KW-0732">Signal</keyword>
<name>A0A2R6WIB7_MARPO</name>
<sequence>MGLLVLMCLLQLTRLSAADNKIDTHSHFFPQFYRKILLDNNIRPGGALVPEWSASEHLEFMDKTNISLSTLSISTPGAVLREGYPVEESRKLARQLNEFGYMLSKEYPDRFRFLATLTLPDVEGSVAEAIYALDNLKAAGVVLLASSSGEVLGSPLWKPLYAELDKRNATVFVHPSQCPCPQQDETIDTCNTDVPAYVVDFLLDTTRAAFNLVLKNVTTDYPNVKFLLSHGGGFLPFAASRLAGGLHILASRNEEWSLAQLRRFYVDVALTANDFALPSILSLLSPTQITFGSDYPFARKELIMSTCLYLDAYIEQNLAPAALQQIDFDNAFRLFSHVLTEDSLRHCEQPLSCAATY</sequence>
<dbReference type="OrthoDB" id="2832284at2759"/>
<keyword evidence="6" id="KW-1185">Reference proteome</keyword>
<dbReference type="SUPFAM" id="SSF51556">
    <property type="entry name" value="Metallo-dependent hydrolases"/>
    <property type="match status" value="1"/>
</dbReference>
<dbReference type="InterPro" id="IPR006680">
    <property type="entry name" value="Amidohydro-rel"/>
</dbReference>
<keyword evidence="2" id="KW-0210">Decarboxylase</keyword>
<evidence type="ECO:0000256" key="1">
    <source>
        <dbReference type="ARBA" id="ARBA00023239"/>
    </source>
</evidence>
<dbReference type="InterPro" id="IPR032465">
    <property type="entry name" value="ACMSD"/>
</dbReference>
<dbReference type="GO" id="GO:0016831">
    <property type="term" value="F:carboxy-lyase activity"/>
    <property type="evidence" value="ECO:0007669"/>
    <property type="project" value="UniProtKB-KW"/>
</dbReference>
<feature type="chain" id="PRO_5015338999" description="Amidohydrolase-related domain-containing protein" evidence="3">
    <location>
        <begin position="19"/>
        <end position="357"/>
    </location>
</feature>
<proteinExistence type="inferred from homology"/>
<dbReference type="GO" id="GO:0016787">
    <property type="term" value="F:hydrolase activity"/>
    <property type="evidence" value="ECO:0007669"/>
    <property type="project" value="InterPro"/>
</dbReference>
<protein>
    <recommendedName>
        <fullName evidence="4">Amidohydrolase-related domain-containing protein</fullName>
    </recommendedName>
</protein>
<dbReference type="InterPro" id="IPR032466">
    <property type="entry name" value="Metal_Hydrolase"/>
</dbReference>
<feature type="domain" description="Amidohydrolase-related" evidence="4">
    <location>
        <begin position="22"/>
        <end position="335"/>
    </location>
</feature>
<dbReference type="Gene3D" id="3.20.20.140">
    <property type="entry name" value="Metal-dependent hydrolases"/>
    <property type="match status" value="1"/>
</dbReference>
<comment type="similarity">
    <text evidence="2">Belongs to the metallo-dependent hydrolases superfamily.</text>
</comment>
<dbReference type="Proteomes" id="UP000244005">
    <property type="component" value="Unassembled WGS sequence"/>
</dbReference>
<evidence type="ECO:0000256" key="2">
    <source>
        <dbReference type="RuleBase" id="RU366045"/>
    </source>
</evidence>
<evidence type="ECO:0000313" key="5">
    <source>
        <dbReference type="EMBL" id="PTQ33600.1"/>
    </source>
</evidence>
<keyword evidence="1 2" id="KW-0456">Lyase</keyword>
<evidence type="ECO:0000256" key="3">
    <source>
        <dbReference type="SAM" id="SignalP"/>
    </source>
</evidence>
<evidence type="ECO:0000313" key="6">
    <source>
        <dbReference type="Proteomes" id="UP000244005"/>
    </source>
</evidence>
<evidence type="ECO:0000259" key="4">
    <source>
        <dbReference type="Pfam" id="PF04909"/>
    </source>
</evidence>
<dbReference type="Pfam" id="PF04909">
    <property type="entry name" value="Amidohydro_2"/>
    <property type="match status" value="1"/>
</dbReference>
<dbReference type="AlphaFoldDB" id="A0A2R6WIB7"/>
<dbReference type="GO" id="GO:0019748">
    <property type="term" value="P:secondary metabolic process"/>
    <property type="evidence" value="ECO:0000318"/>
    <property type="project" value="GO_Central"/>
</dbReference>
<dbReference type="PANTHER" id="PTHR21240:SF28">
    <property type="entry name" value="ISO-OROTATE DECARBOXYLASE (EUROFUNG)"/>
    <property type="match status" value="1"/>
</dbReference>
<reference evidence="6" key="1">
    <citation type="journal article" date="2017" name="Cell">
        <title>Insights into land plant evolution garnered from the Marchantia polymorpha genome.</title>
        <authorList>
            <person name="Bowman J.L."/>
            <person name="Kohchi T."/>
            <person name="Yamato K.T."/>
            <person name="Jenkins J."/>
            <person name="Shu S."/>
            <person name="Ishizaki K."/>
            <person name="Yamaoka S."/>
            <person name="Nishihama R."/>
            <person name="Nakamura Y."/>
            <person name="Berger F."/>
            <person name="Adam C."/>
            <person name="Aki S.S."/>
            <person name="Althoff F."/>
            <person name="Araki T."/>
            <person name="Arteaga-Vazquez M.A."/>
            <person name="Balasubrmanian S."/>
            <person name="Barry K."/>
            <person name="Bauer D."/>
            <person name="Boehm C.R."/>
            <person name="Briginshaw L."/>
            <person name="Caballero-Perez J."/>
            <person name="Catarino B."/>
            <person name="Chen F."/>
            <person name="Chiyoda S."/>
            <person name="Chovatia M."/>
            <person name="Davies K.M."/>
            <person name="Delmans M."/>
            <person name="Demura T."/>
            <person name="Dierschke T."/>
            <person name="Dolan L."/>
            <person name="Dorantes-Acosta A.E."/>
            <person name="Eklund D.M."/>
            <person name="Florent S.N."/>
            <person name="Flores-Sandoval E."/>
            <person name="Fujiyama A."/>
            <person name="Fukuzawa H."/>
            <person name="Galik B."/>
            <person name="Grimanelli D."/>
            <person name="Grimwood J."/>
            <person name="Grossniklaus U."/>
            <person name="Hamada T."/>
            <person name="Haseloff J."/>
            <person name="Hetherington A.J."/>
            <person name="Higo A."/>
            <person name="Hirakawa Y."/>
            <person name="Hundley H.N."/>
            <person name="Ikeda Y."/>
            <person name="Inoue K."/>
            <person name="Inoue S.I."/>
            <person name="Ishida S."/>
            <person name="Jia Q."/>
            <person name="Kakita M."/>
            <person name="Kanazawa T."/>
            <person name="Kawai Y."/>
            <person name="Kawashima T."/>
            <person name="Kennedy M."/>
            <person name="Kinose K."/>
            <person name="Kinoshita T."/>
            <person name="Kohara Y."/>
            <person name="Koide E."/>
            <person name="Komatsu K."/>
            <person name="Kopischke S."/>
            <person name="Kubo M."/>
            <person name="Kyozuka J."/>
            <person name="Lagercrantz U."/>
            <person name="Lin S.S."/>
            <person name="Lindquist E."/>
            <person name="Lipzen A.M."/>
            <person name="Lu C.W."/>
            <person name="De Luna E."/>
            <person name="Martienssen R.A."/>
            <person name="Minamino N."/>
            <person name="Mizutani M."/>
            <person name="Mizutani M."/>
            <person name="Mochizuki N."/>
            <person name="Monte I."/>
            <person name="Mosher R."/>
            <person name="Nagasaki H."/>
            <person name="Nakagami H."/>
            <person name="Naramoto S."/>
            <person name="Nishitani K."/>
            <person name="Ohtani M."/>
            <person name="Okamoto T."/>
            <person name="Okumura M."/>
            <person name="Phillips J."/>
            <person name="Pollak B."/>
            <person name="Reinders A."/>
            <person name="Rovekamp M."/>
            <person name="Sano R."/>
            <person name="Sawa S."/>
            <person name="Schmid M.W."/>
            <person name="Shirakawa M."/>
            <person name="Solano R."/>
            <person name="Spunde A."/>
            <person name="Suetsugu N."/>
            <person name="Sugano S."/>
            <person name="Sugiyama A."/>
            <person name="Sun R."/>
            <person name="Suzuki Y."/>
            <person name="Takenaka M."/>
            <person name="Takezawa D."/>
            <person name="Tomogane H."/>
            <person name="Tsuzuki M."/>
            <person name="Ueda T."/>
            <person name="Umeda M."/>
            <person name="Ward J.M."/>
            <person name="Watanabe Y."/>
            <person name="Yazaki K."/>
            <person name="Yokoyama R."/>
            <person name="Yoshitake Y."/>
            <person name="Yotsui I."/>
            <person name="Zachgo S."/>
            <person name="Schmutz J."/>
        </authorList>
    </citation>
    <scope>NUCLEOTIDE SEQUENCE [LARGE SCALE GENOMIC DNA]</scope>
    <source>
        <strain evidence="6">Tak-1</strain>
    </source>
</reference>
<feature type="signal peptide" evidence="3">
    <location>
        <begin position="1"/>
        <end position="18"/>
    </location>
</feature>